<dbReference type="InterPro" id="IPR004652">
    <property type="entry name" value="DusB-like"/>
</dbReference>
<reference evidence="16" key="1">
    <citation type="submission" date="2023-02" db="EMBL/GenBank/DDBJ databases">
        <title>Genome sequence of Hyphococcus flavus.</title>
        <authorList>
            <person name="Rong J.-C."/>
            <person name="Zhao Q."/>
            <person name="Yi M."/>
            <person name="Wu J.-Y."/>
        </authorList>
    </citation>
    <scope>NUCLEOTIDE SEQUENCE</scope>
    <source>
        <strain evidence="16">MCCC 1K03223</strain>
    </source>
</reference>
<dbReference type="Proteomes" id="UP001214043">
    <property type="component" value="Chromosome"/>
</dbReference>
<evidence type="ECO:0000256" key="7">
    <source>
        <dbReference type="ARBA" id="ARBA00022857"/>
    </source>
</evidence>
<dbReference type="Gene3D" id="1.10.1200.80">
    <property type="entry name" value="Putative flavin oxidoreducatase, domain 2"/>
    <property type="match status" value="1"/>
</dbReference>
<comment type="function">
    <text evidence="2 12">Catalyzes the synthesis of 5,6-dihydrouridine (D), a modified base found in the D-loop of most tRNAs, via the reduction of the C5-C6 double bond in target uridines.</text>
</comment>
<dbReference type="EC" id="1.3.1.-" evidence="12"/>
<comment type="catalytic activity">
    <reaction evidence="10">
        <text>a 5,6-dihydrouridine in tRNA + NADP(+) = a uridine in tRNA + NADPH + H(+)</text>
        <dbReference type="Rhea" id="RHEA:23624"/>
        <dbReference type="Rhea" id="RHEA-COMP:13339"/>
        <dbReference type="Rhea" id="RHEA-COMP:13887"/>
        <dbReference type="ChEBI" id="CHEBI:15378"/>
        <dbReference type="ChEBI" id="CHEBI:57783"/>
        <dbReference type="ChEBI" id="CHEBI:58349"/>
        <dbReference type="ChEBI" id="CHEBI:65315"/>
        <dbReference type="ChEBI" id="CHEBI:74443"/>
    </reaction>
</comment>
<dbReference type="RefSeq" id="WP_274492606.1">
    <property type="nucleotide sequence ID" value="NZ_CP118166.1"/>
</dbReference>
<name>A0AAE9ZC83_9PROT</name>
<keyword evidence="8" id="KW-0694">RNA-binding</keyword>
<comment type="cofactor">
    <cofactor evidence="1 12 14">
        <name>FMN</name>
        <dbReference type="ChEBI" id="CHEBI:58210"/>
    </cofactor>
</comment>
<dbReference type="GO" id="GO:0017150">
    <property type="term" value="F:tRNA dihydrouridine synthase activity"/>
    <property type="evidence" value="ECO:0007669"/>
    <property type="project" value="InterPro"/>
</dbReference>
<comment type="catalytic activity">
    <reaction evidence="11">
        <text>a 5,6-dihydrouridine in tRNA + NAD(+) = a uridine in tRNA + NADH + H(+)</text>
        <dbReference type="Rhea" id="RHEA:54452"/>
        <dbReference type="Rhea" id="RHEA-COMP:13339"/>
        <dbReference type="Rhea" id="RHEA-COMP:13887"/>
        <dbReference type="ChEBI" id="CHEBI:15378"/>
        <dbReference type="ChEBI" id="CHEBI:57540"/>
        <dbReference type="ChEBI" id="CHEBI:57945"/>
        <dbReference type="ChEBI" id="CHEBI:65315"/>
        <dbReference type="ChEBI" id="CHEBI:74443"/>
    </reaction>
</comment>
<dbReference type="PANTHER" id="PTHR45846">
    <property type="entry name" value="TRNA-DIHYDROURIDINE(47) SYNTHASE [NAD(P)(+)]-LIKE"/>
    <property type="match status" value="1"/>
</dbReference>
<evidence type="ECO:0000313" key="17">
    <source>
        <dbReference type="Proteomes" id="UP001214043"/>
    </source>
</evidence>
<evidence type="ECO:0000256" key="2">
    <source>
        <dbReference type="ARBA" id="ARBA00002790"/>
    </source>
</evidence>
<dbReference type="InterPro" id="IPR013785">
    <property type="entry name" value="Aldolase_TIM"/>
</dbReference>
<feature type="binding site" evidence="14">
    <location>
        <begin position="225"/>
        <end position="226"/>
    </location>
    <ligand>
        <name>FMN</name>
        <dbReference type="ChEBI" id="CHEBI:58210"/>
    </ligand>
</feature>
<dbReference type="PANTHER" id="PTHR45846:SF1">
    <property type="entry name" value="TRNA-DIHYDROURIDINE(47) SYNTHASE [NAD(P)(+)]-LIKE"/>
    <property type="match status" value="1"/>
</dbReference>
<dbReference type="PROSITE" id="PS01136">
    <property type="entry name" value="UPF0034"/>
    <property type="match status" value="1"/>
</dbReference>
<feature type="domain" description="DUS-like FMN-binding" evidence="15">
    <location>
        <begin position="15"/>
        <end position="293"/>
    </location>
</feature>
<evidence type="ECO:0000256" key="3">
    <source>
        <dbReference type="ARBA" id="ARBA00022555"/>
    </source>
</evidence>
<feature type="binding site" evidence="14">
    <location>
        <position position="71"/>
    </location>
    <ligand>
        <name>FMN</name>
        <dbReference type="ChEBI" id="CHEBI:58210"/>
    </ligand>
</feature>
<evidence type="ECO:0000256" key="4">
    <source>
        <dbReference type="ARBA" id="ARBA00022630"/>
    </source>
</evidence>
<dbReference type="NCBIfam" id="TIGR00737">
    <property type="entry name" value="nifR3_yhdG"/>
    <property type="match status" value="1"/>
</dbReference>
<dbReference type="InterPro" id="IPR001269">
    <property type="entry name" value="DUS_fam"/>
</dbReference>
<dbReference type="KEGG" id="hfl:PUV54_12560"/>
<feature type="binding site" evidence="14">
    <location>
        <position position="170"/>
    </location>
    <ligand>
        <name>FMN</name>
        <dbReference type="ChEBI" id="CHEBI:58210"/>
    </ligand>
</feature>
<keyword evidence="6 12" id="KW-0819">tRNA processing</keyword>
<dbReference type="InterPro" id="IPR024036">
    <property type="entry name" value="tRNA-dHydroUridine_Synthase_C"/>
</dbReference>
<evidence type="ECO:0000256" key="8">
    <source>
        <dbReference type="ARBA" id="ARBA00022884"/>
    </source>
</evidence>
<dbReference type="SUPFAM" id="SSF51395">
    <property type="entry name" value="FMN-linked oxidoreductases"/>
    <property type="match status" value="1"/>
</dbReference>
<evidence type="ECO:0000256" key="5">
    <source>
        <dbReference type="ARBA" id="ARBA00022643"/>
    </source>
</evidence>
<dbReference type="EMBL" id="CP118166">
    <property type="protein sequence ID" value="WDI30785.1"/>
    <property type="molecule type" value="Genomic_DNA"/>
</dbReference>
<evidence type="ECO:0000256" key="12">
    <source>
        <dbReference type="PIRNR" id="PIRNR006621"/>
    </source>
</evidence>
<dbReference type="CDD" id="cd02801">
    <property type="entry name" value="DUS_like_FMN"/>
    <property type="match status" value="1"/>
</dbReference>
<keyword evidence="14" id="KW-0547">Nucleotide-binding</keyword>
<organism evidence="16 17">
    <name type="scientific">Hyphococcus flavus</name>
    <dbReference type="NCBI Taxonomy" id="1866326"/>
    <lineage>
        <taxon>Bacteria</taxon>
        <taxon>Pseudomonadati</taxon>
        <taxon>Pseudomonadota</taxon>
        <taxon>Alphaproteobacteria</taxon>
        <taxon>Parvularculales</taxon>
        <taxon>Parvularculaceae</taxon>
        <taxon>Hyphococcus</taxon>
    </lineage>
</organism>
<evidence type="ECO:0000259" key="15">
    <source>
        <dbReference type="Pfam" id="PF01207"/>
    </source>
</evidence>
<dbReference type="GO" id="GO:0000049">
    <property type="term" value="F:tRNA binding"/>
    <property type="evidence" value="ECO:0007669"/>
    <property type="project" value="UniProtKB-KW"/>
</dbReference>
<accession>A0AAE9ZC83</accession>
<evidence type="ECO:0000256" key="9">
    <source>
        <dbReference type="ARBA" id="ARBA00023002"/>
    </source>
</evidence>
<keyword evidence="5 12" id="KW-0288">FMN</keyword>
<proteinExistence type="inferred from homology"/>
<dbReference type="Gene3D" id="3.20.20.70">
    <property type="entry name" value="Aldolase class I"/>
    <property type="match status" value="1"/>
</dbReference>
<dbReference type="GO" id="GO:0050660">
    <property type="term" value="F:flavin adenine dinucleotide binding"/>
    <property type="evidence" value="ECO:0007669"/>
    <property type="project" value="InterPro"/>
</dbReference>
<keyword evidence="9 12" id="KW-0560">Oxidoreductase</keyword>
<dbReference type="InterPro" id="IPR035587">
    <property type="entry name" value="DUS-like_FMN-bd"/>
</dbReference>
<dbReference type="Pfam" id="PF01207">
    <property type="entry name" value="Dus"/>
    <property type="match status" value="1"/>
</dbReference>
<sequence>MLSIADISLKNNVALAPMSGVSDLPFRRAVARFGAGLVVSEMTASEELARGRPDVVRRAEGDGEIFPFVVQLAGREARWMAEGARLSEAAGADVIDINMGCPSRQVTGAASGSALMRDLDHALTLIEATVAATSKPVTLKMRLGWDWNSLNAAELAMRAESAGVQMLTVHGRTRCDFYTGTANWQAVRPVKESVSIPVIVNGDIVDVETAREALAASGADGVMIGRASTGRPWLPGAIARALESGGDIVPPAIEIQRDAALVHYRETIDHYGAPLGVRMARKHLAAYVDHAPLEMNPHERRAFRSGLCRMASPERVADALAAFFEGDFSAAARSAA</sequence>
<evidence type="ECO:0000256" key="1">
    <source>
        <dbReference type="ARBA" id="ARBA00001917"/>
    </source>
</evidence>
<evidence type="ECO:0000256" key="13">
    <source>
        <dbReference type="PIRSR" id="PIRSR006621-1"/>
    </source>
</evidence>
<comment type="similarity">
    <text evidence="12">Belongs to the dus family.</text>
</comment>
<keyword evidence="4 12" id="KW-0285">Flavoprotein</keyword>
<evidence type="ECO:0000256" key="14">
    <source>
        <dbReference type="PIRSR" id="PIRSR006621-2"/>
    </source>
</evidence>
<gene>
    <name evidence="16" type="primary">dusB</name>
    <name evidence="16" type="ORF">PUV54_12560</name>
</gene>
<keyword evidence="3" id="KW-0820">tRNA-binding</keyword>
<keyword evidence="17" id="KW-1185">Reference proteome</keyword>
<evidence type="ECO:0000256" key="10">
    <source>
        <dbReference type="ARBA" id="ARBA00048205"/>
    </source>
</evidence>
<protein>
    <recommendedName>
        <fullName evidence="12">tRNA-dihydrouridine synthase</fullName>
        <ecNumber evidence="12">1.3.1.-</ecNumber>
    </recommendedName>
</protein>
<evidence type="ECO:0000256" key="6">
    <source>
        <dbReference type="ARBA" id="ARBA00022694"/>
    </source>
</evidence>
<evidence type="ECO:0000256" key="11">
    <source>
        <dbReference type="ARBA" id="ARBA00048802"/>
    </source>
</evidence>
<dbReference type="InterPro" id="IPR018517">
    <property type="entry name" value="tRNA_hU_synthase_CS"/>
</dbReference>
<dbReference type="PIRSF" id="PIRSF006621">
    <property type="entry name" value="Dus"/>
    <property type="match status" value="1"/>
</dbReference>
<dbReference type="AlphaFoldDB" id="A0AAE9ZC83"/>
<feature type="binding site" evidence="14">
    <location>
        <position position="140"/>
    </location>
    <ligand>
        <name>FMN</name>
        <dbReference type="ChEBI" id="CHEBI:58210"/>
    </ligand>
</feature>
<keyword evidence="7" id="KW-0521">NADP</keyword>
<evidence type="ECO:0000313" key="16">
    <source>
        <dbReference type="EMBL" id="WDI30785.1"/>
    </source>
</evidence>
<feature type="active site" description="Proton donor" evidence="13">
    <location>
        <position position="101"/>
    </location>
</feature>